<dbReference type="GO" id="GO:0005829">
    <property type="term" value="C:cytosol"/>
    <property type="evidence" value="ECO:0007669"/>
    <property type="project" value="TreeGrafter"/>
</dbReference>
<evidence type="ECO:0000259" key="4">
    <source>
        <dbReference type="Pfam" id="PF00488"/>
    </source>
</evidence>
<proteinExistence type="predicted"/>
<evidence type="ECO:0000256" key="1">
    <source>
        <dbReference type="ARBA" id="ARBA00022741"/>
    </source>
</evidence>
<feature type="domain" description="DNA mismatch repair proteins mutS family" evidence="4">
    <location>
        <begin position="4"/>
        <end position="119"/>
    </location>
</feature>
<dbReference type="Gene3D" id="3.40.50.300">
    <property type="entry name" value="P-loop containing nucleotide triphosphate hydrolases"/>
    <property type="match status" value="1"/>
</dbReference>
<dbReference type="AlphaFoldDB" id="A0AAW9KKD6"/>
<dbReference type="GO" id="GO:0030983">
    <property type="term" value="F:mismatched DNA binding"/>
    <property type="evidence" value="ECO:0007669"/>
    <property type="project" value="InterPro"/>
</dbReference>
<sequence>EECNAVLRILNSLEDEIPAFCIIDEIFKGTNPIERIATSKQILKYIMNRNALSIVATHDLELAETCDDKYLRYYFCENVDKKEGLVFDFKLKEGICNTGNAIKLLEFLGYPDEIIKSSIKNISLNKI</sequence>
<evidence type="ECO:0000313" key="5">
    <source>
        <dbReference type="EMBL" id="MDZ7543653.1"/>
    </source>
</evidence>
<feature type="non-terminal residue" evidence="5">
    <location>
        <position position="1"/>
    </location>
</feature>
<evidence type="ECO:0000256" key="3">
    <source>
        <dbReference type="ARBA" id="ARBA00023125"/>
    </source>
</evidence>
<keyword evidence="3" id="KW-0238">DNA-binding</keyword>
<protein>
    <submittedName>
        <fullName evidence="5">DNA mismatch repair protein MutS</fullName>
    </submittedName>
</protein>
<dbReference type="GO" id="GO:0140664">
    <property type="term" value="F:ATP-dependent DNA damage sensor activity"/>
    <property type="evidence" value="ECO:0007669"/>
    <property type="project" value="InterPro"/>
</dbReference>
<dbReference type="SUPFAM" id="SSF52540">
    <property type="entry name" value="P-loop containing nucleoside triphosphate hydrolases"/>
    <property type="match status" value="1"/>
</dbReference>
<dbReference type="GO" id="GO:0005524">
    <property type="term" value="F:ATP binding"/>
    <property type="evidence" value="ECO:0007669"/>
    <property type="project" value="UniProtKB-KW"/>
</dbReference>
<dbReference type="InterPro" id="IPR027417">
    <property type="entry name" value="P-loop_NTPase"/>
</dbReference>
<dbReference type="PANTHER" id="PTHR11361">
    <property type="entry name" value="DNA MISMATCH REPAIR PROTEIN MUTS FAMILY MEMBER"/>
    <property type="match status" value="1"/>
</dbReference>
<dbReference type="GO" id="GO:0006298">
    <property type="term" value="P:mismatch repair"/>
    <property type="evidence" value="ECO:0007669"/>
    <property type="project" value="InterPro"/>
</dbReference>
<gene>
    <name evidence="5" type="ORF">GNF83_21300</name>
</gene>
<name>A0AAW9KKD6_CLOPF</name>
<dbReference type="PANTHER" id="PTHR11361:SF152">
    <property type="entry name" value="DNA MISMATCH REPAIR PROTEIN"/>
    <property type="match status" value="1"/>
</dbReference>
<dbReference type="EMBL" id="WNUR01001444">
    <property type="protein sequence ID" value="MDZ7543653.1"/>
    <property type="molecule type" value="Genomic_DNA"/>
</dbReference>
<organism evidence="5 6">
    <name type="scientific">Clostridium perfringens</name>
    <dbReference type="NCBI Taxonomy" id="1502"/>
    <lineage>
        <taxon>Bacteria</taxon>
        <taxon>Bacillati</taxon>
        <taxon>Bacillota</taxon>
        <taxon>Clostridia</taxon>
        <taxon>Eubacteriales</taxon>
        <taxon>Clostridiaceae</taxon>
        <taxon>Clostridium</taxon>
    </lineage>
</organism>
<keyword evidence="1" id="KW-0547">Nucleotide-binding</keyword>
<keyword evidence="2" id="KW-0067">ATP-binding</keyword>
<reference evidence="5" key="1">
    <citation type="submission" date="2019-11" db="EMBL/GenBank/DDBJ databases">
        <title>Characterization of Clostridium perfringens isolates from swine manure treated agricultural soils.</title>
        <authorList>
            <person name="Wushke S.T."/>
        </authorList>
    </citation>
    <scope>NUCLEOTIDE SEQUENCE</scope>
    <source>
        <strain evidence="5">X62</strain>
    </source>
</reference>
<dbReference type="Proteomes" id="UP001288944">
    <property type="component" value="Unassembled WGS sequence"/>
</dbReference>
<comment type="caution">
    <text evidence="5">The sequence shown here is derived from an EMBL/GenBank/DDBJ whole genome shotgun (WGS) entry which is preliminary data.</text>
</comment>
<dbReference type="Pfam" id="PF00488">
    <property type="entry name" value="MutS_V"/>
    <property type="match status" value="1"/>
</dbReference>
<dbReference type="InterPro" id="IPR000432">
    <property type="entry name" value="DNA_mismatch_repair_MutS_C"/>
</dbReference>
<evidence type="ECO:0000256" key="2">
    <source>
        <dbReference type="ARBA" id="ARBA00022840"/>
    </source>
</evidence>
<evidence type="ECO:0000313" key="6">
    <source>
        <dbReference type="Proteomes" id="UP001288944"/>
    </source>
</evidence>
<dbReference type="InterPro" id="IPR045076">
    <property type="entry name" value="MutS"/>
</dbReference>
<accession>A0AAW9KKD6</accession>